<dbReference type="Proteomes" id="UP001589793">
    <property type="component" value="Unassembled WGS sequence"/>
</dbReference>
<dbReference type="EMBL" id="JBHLSV010000012">
    <property type="protein sequence ID" value="MFC0674472.1"/>
    <property type="molecule type" value="Genomic_DNA"/>
</dbReference>
<dbReference type="InterPro" id="IPR017523">
    <property type="entry name" value="Rv3268"/>
</dbReference>
<dbReference type="RefSeq" id="WP_376980595.1">
    <property type="nucleotide sequence ID" value="NZ_JBHLSV010000012.1"/>
</dbReference>
<proteinExistence type="predicted"/>
<evidence type="ECO:0000313" key="2">
    <source>
        <dbReference type="Proteomes" id="UP001589793"/>
    </source>
</evidence>
<dbReference type="SUPFAM" id="SSF56801">
    <property type="entry name" value="Acetyl-CoA synthetase-like"/>
    <property type="match status" value="1"/>
</dbReference>
<name>A0ABV6RDM8_9MICO</name>
<protein>
    <submittedName>
        <fullName evidence="1">TIGR03089 family protein</fullName>
    </submittedName>
</protein>
<accession>A0ABV6RDM8</accession>
<dbReference type="NCBIfam" id="TIGR03089">
    <property type="entry name" value="TIGR03089 family protein"/>
    <property type="match status" value="1"/>
</dbReference>
<keyword evidence="2" id="KW-1185">Reference proteome</keyword>
<organism evidence="1 2">
    <name type="scientific">Brachybacterium hainanense</name>
    <dbReference type="NCBI Taxonomy" id="1541174"/>
    <lineage>
        <taxon>Bacteria</taxon>
        <taxon>Bacillati</taxon>
        <taxon>Actinomycetota</taxon>
        <taxon>Actinomycetes</taxon>
        <taxon>Micrococcales</taxon>
        <taxon>Dermabacteraceae</taxon>
        <taxon>Brachybacterium</taxon>
    </lineage>
</organism>
<gene>
    <name evidence="1" type="ORF">ACFFF6_10950</name>
</gene>
<reference evidence="1 2" key="1">
    <citation type="submission" date="2024-09" db="EMBL/GenBank/DDBJ databases">
        <authorList>
            <person name="Sun Q."/>
            <person name="Mori K."/>
        </authorList>
    </citation>
    <scope>NUCLEOTIDE SEQUENCE [LARGE SCALE GENOMIC DNA]</scope>
    <source>
        <strain evidence="1 2">CICC 10874</strain>
    </source>
</reference>
<evidence type="ECO:0000313" key="1">
    <source>
        <dbReference type="EMBL" id="MFC0674472.1"/>
    </source>
</evidence>
<sequence>MTDPSPLLSALESRGAQPALAWLGEAGRVELSGHVLANWIIKSVNHLDQELALAPGDLVVLDLPPHWKRLVLAVAAWSLGARVELAGPTTDAEDVEDPRVAATADPASALADRADELLLLDAASLSLHFSGELPPLAHDWVQEVRGHADALQVPLPGWSGPALVPAADDGTATLGERPLRRPLPMRGDGLDEADAVLGALLVGRPLVGPADALPRLPAADGLVPGRPGPTRS</sequence>
<comment type="caution">
    <text evidence="1">The sequence shown here is derived from an EMBL/GenBank/DDBJ whole genome shotgun (WGS) entry which is preliminary data.</text>
</comment>